<comment type="subunit">
    <text evidence="5">Part of the 50S ribosomal subunit.</text>
</comment>
<dbReference type="HAMAP" id="MF_01328_B">
    <property type="entry name" value="Ribosomal_uL4_B"/>
    <property type="match status" value="1"/>
</dbReference>
<comment type="similarity">
    <text evidence="1 5">Belongs to the universal ribosomal protein uL4 family.</text>
</comment>
<protein>
    <recommendedName>
        <fullName evidence="4 5">Large ribosomal subunit protein uL4</fullName>
    </recommendedName>
</protein>
<reference evidence="7" key="1">
    <citation type="submission" date="2015-05" db="EMBL/GenBank/DDBJ databases">
        <authorList>
            <person name="Rattei Thomas"/>
        </authorList>
    </citation>
    <scope>NUCLEOTIDE SEQUENCE</scope>
    <source>
        <strain evidence="7">DC9</strain>
    </source>
</reference>
<dbReference type="SUPFAM" id="SSF52166">
    <property type="entry name" value="Ribosomal protein L4"/>
    <property type="match status" value="1"/>
</dbReference>
<evidence type="ECO:0000256" key="5">
    <source>
        <dbReference type="HAMAP-Rule" id="MF_01328"/>
    </source>
</evidence>
<evidence type="ECO:0000256" key="3">
    <source>
        <dbReference type="ARBA" id="ARBA00023274"/>
    </source>
</evidence>
<name>A0A0F7WT84_CHLPN</name>
<organism evidence="7">
    <name type="scientific">Chlamydia pneumoniae</name>
    <name type="common">Chlamydophila pneumoniae</name>
    <dbReference type="NCBI Taxonomy" id="83558"/>
    <lineage>
        <taxon>Bacteria</taxon>
        <taxon>Pseudomonadati</taxon>
        <taxon>Chlamydiota</taxon>
        <taxon>Chlamydiia</taxon>
        <taxon>Chlamydiales</taxon>
        <taxon>Chlamydiaceae</taxon>
        <taxon>Chlamydia/Chlamydophila group</taxon>
        <taxon>Chlamydia</taxon>
    </lineage>
</organism>
<dbReference type="AlphaFoldDB" id="A0A0F7WT84"/>
<accession>A0A0F7WT84</accession>
<evidence type="ECO:0000256" key="6">
    <source>
        <dbReference type="SAM" id="MobiDB-lite"/>
    </source>
</evidence>
<dbReference type="Pfam" id="PF00573">
    <property type="entry name" value="Ribosomal_L4"/>
    <property type="match status" value="1"/>
</dbReference>
<evidence type="ECO:0000256" key="2">
    <source>
        <dbReference type="ARBA" id="ARBA00022980"/>
    </source>
</evidence>
<proteinExistence type="inferred from homology"/>
<dbReference type="GO" id="GO:0019843">
    <property type="term" value="F:rRNA binding"/>
    <property type="evidence" value="ECO:0007669"/>
    <property type="project" value="UniProtKB-UniRule"/>
</dbReference>
<evidence type="ECO:0000256" key="4">
    <source>
        <dbReference type="ARBA" id="ARBA00035244"/>
    </source>
</evidence>
<dbReference type="InterPro" id="IPR013005">
    <property type="entry name" value="Ribosomal_uL4-like"/>
</dbReference>
<dbReference type="Gene3D" id="3.40.1370.10">
    <property type="match status" value="1"/>
</dbReference>
<dbReference type="GO" id="GO:0005840">
    <property type="term" value="C:ribosome"/>
    <property type="evidence" value="ECO:0007669"/>
    <property type="project" value="UniProtKB-KW"/>
</dbReference>
<dbReference type="NCBIfam" id="TIGR03953">
    <property type="entry name" value="rplD_bact"/>
    <property type="match status" value="1"/>
</dbReference>
<dbReference type="PANTHER" id="PTHR10746">
    <property type="entry name" value="50S RIBOSOMAL PROTEIN L4"/>
    <property type="match status" value="1"/>
</dbReference>
<keyword evidence="5" id="KW-0699">rRNA-binding</keyword>
<evidence type="ECO:0000313" key="7">
    <source>
        <dbReference type="EMBL" id="CRI42766.1"/>
    </source>
</evidence>
<evidence type="ECO:0000256" key="1">
    <source>
        <dbReference type="ARBA" id="ARBA00010528"/>
    </source>
</evidence>
<sequence length="224" mass="25038">MVLLSKFDFSGNKIGEVEVADSLFADEGDGLQLIKDYIVAIRANKRQWSACTRNRSEVSHSTKKPFKQKGTGNARQGCLASPQFRGGGIVFGPKPKFNQHVRINRKERKAAIRLLLAQKIQTNKLTVVDDTVFVDALTAPKTQSALKFLKDCNVECRSILFIDHLDHVEKNENLRLSLRNLTAVKGFVYGININGYDLASAHNIVISKKALQELVERLVSETKD</sequence>
<dbReference type="GO" id="GO:0006412">
    <property type="term" value="P:translation"/>
    <property type="evidence" value="ECO:0007669"/>
    <property type="project" value="UniProtKB-UniRule"/>
</dbReference>
<comment type="function">
    <text evidence="5">One of the primary rRNA binding proteins, this protein initially binds near the 5'-end of the 23S rRNA. It is important during the early stages of 50S assembly. It makes multiple contacts with different domains of the 23S rRNA in the assembled 50S subunit and ribosome.</text>
</comment>
<gene>
    <name evidence="5" type="primary">rplD</name>
    <name evidence="7" type="ORF">BN1224_DC9_BU_00910</name>
</gene>
<dbReference type="EMBL" id="LN847051">
    <property type="protein sequence ID" value="CRI42766.1"/>
    <property type="molecule type" value="Genomic_DNA"/>
</dbReference>
<dbReference type="GO" id="GO:0003735">
    <property type="term" value="F:structural constituent of ribosome"/>
    <property type="evidence" value="ECO:0007669"/>
    <property type="project" value="InterPro"/>
</dbReference>
<dbReference type="GO" id="GO:1990904">
    <property type="term" value="C:ribonucleoprotein complex"/>
    <property type="evidence" value="ECO:0007669"/>
    <property type="project" value="UniProtKB-KW"/>
</dbReference>
<dbReference type="InterPro" id="IPR023574">
    <property type="entry name" value="Ribosomal_uL4_dom_sf"/>
</dbReference>
<feature type="region of interest" description="Disordered" evidence="6">
    <location>
        <begin position="53"/>
        <end position="74"/>
    </location>
</feature>
<dbReference type="PANTHER" id="PTHR10746:SF6">
    <property type="entry name" value="LARGE RIBOSOMAL SUBUNIT PROTEIN UL4M"/>
    <property type="match status" value="1"/>
</dbReference>
<keyword evidence="5" id="KW-0694">RNA-binding</keyword>
<keyword evidence="3 5" id="KW-0687">Ribonucleoprotein</keyword>
<comment type="function">
    <text evidence="5">Forms part of the polypeptide exit tunnel.</text>
</comment>
<keyword evidence="2 5" id="KW-0689">Ribosomal protein</keyword>
<dbReference type="InterPro" id="IPR002136">
    <property type="entry name" value="Ribosomal_uL4"/>
</dbReference>